<dbReference type="PANTHER" id="PTHR33645:SF11">
    <property type="entry name" value="AMINOPEPTIDASE (DUF3754)"/>
    <property type="match status" value="1"/>
</dbReference>
<evidence type="ECO:0000256" key="1">
    <source>
        <dbReference type="SAM" id="Phobius"/>
    </source>
</evidence>
<accession>A0A5B1CGA0</accession>
<organism evidence="2 3">
    <name type="scientific">Rubripirellula obstinata</name>
    <dbReference type="NCBI Taxonomy" id="406547"/>
    <lineage>
        <taxon>Bacteria</taxon>
        <taxon>Pseudomonadati</taxon>
        <taxon>Planctomycetota</taxon>
        <taxon>Planctomycetia</taxon>
        <taxon>Pirellulales</taxon>
        <taxon>Pirellulaceae</taxon>
        <taxon>Rubripirellula</taxon>
    </lineage>
</organism>
<gene>
    <name evidence="2" type="ORF">LF1_12920</name>
</gene>
<evidence type="ECO:0000313" key="3">
    <source>
        <dbReference type="Proteomes" id="UP000322699"/>
    </source>
</evidence>
<reference evidence="2 3" key="1">
    <citation type="submission" date="2019-08" db="EMBL/GenBank/DDBJ databases">
        <title>Deep-cultivation of Planctomycetes and their phenomic and genomic characterization uncovers novel biology.</title>
        <authorList>
            <person name="Wiegand S."/>
            <person name="Jogler M."/>
            <person name="Boedeker C."/>
            <person name="Pinto D."/>
            <person name="Vollmers J."/>
            <person name="Rivas-Marin E."/>
            <person name="Kohn T."/>
            <person name="Peeters S.H."/>
            <person name="Heuer A."/>
            <person name="Rast P."/>
            <person name="Oberbeckmann S."/>
            <person name="Bunk B."/>
            <person name="Jeske O."/>
            <person name="Meyerdierks A."/>
            <person name="Storesund J.E."/>
            <person name="Kallscheuer N."/>
            <person name="Luecker S."/>
            <person name="Lage O.M."/>
            <person name="Pohl T."/>
            <person name="Merkel B.J."/>
            <person name="Hornburger P."/>
            <person name="Mueller R.-W."/>
            <person name="Bruemmer F."/>
            <person name="Labrenz M."/>
            <person name="Spormann A.M."/>
            <person name="Op Den Camp H."/>
            <person name="Overmann J."/>
            <person name="Amann R."/>
            <person name="Jetten M.S.M."/>
            <person name="Mascher T."/>
            <person name="Medema M.H."/>
            <person name="Devos D.P."/>
            <person name="Kaster A.-K."/>
            <person name="Ovreas L."/>
            <person name="Rohde M."/>
            <person name="Galperin M.Y."/>
            <person name="Jogler C."/>
        </authorList>
    </citation>
    <scope>NUCLEOTIDE SEQUENCE [LARGE SCALE GENOMIC DNA]</scope>
    <source>
        <strain evidence="2 3">LF1</strain>
    </source>
</reference>
<dbReference type="AlphaFoldDB" id="A0A5B1CGA0"/>
<feature type="transmembrane region" description="Helical" evidence="1">
    <location>
        <begin position="285"/>
        <end position="309"/>
    </location>
</feature>
<dbReference type="PANTHER" id="PTHR33645">
    <property type="entry name" value="AMINOPEPTIDASE (DUF3754)"/>
    <property type="match status" value="1"/>
</dbReference>
<dbReference type="EMBL" id="VRLW01000001">
    <property type="protein sequence ID" value="KAA1258769.1"/>
    <property type="molecule type" value="Genomic_DNA"/>
</dbReference>
<proteinExistence type="predicted"/>
<evidence type="ECO:0000313" key="2">
    <source>
        <dbReference type="EMBL" id="KAA1258769.1"/>
    </source>
</evidence>
<keyword evidence="1" id="KW-0472">Membrane</keyword>
<dbReference type="Pfam" id="PF12576">
    <property type="entry name" value="DUF3754"/>
    <property type="match status" value="1"/>
</dbReference>
<dbReference type="InterPro" id="IPR022227">
    <property type="entry name" value="DUF3754"/>
</dbReference>
<sequence length="419" mass="47383">MEGDGPLTRSLIRSPLLESFGEGSTSGFIAEDAAHWAIEAFIPVQPDQWCHYLASRIKQDTGETDDAQTRSNFDQAVFKITESVRQFSSAQQFEFANVYRSIDPDRDTKDLSSPESEVVGDTEPADLMRPQIDAAIELLHPMLDQAGYTRLSQEQIEECVGVASQWGVPLHVDFSLFEQLVVYARGDIIGTRFKRRLRKFYRRESVQVPIYQRMVVMFQLSEDQNADETLVAASLHLRMFKNIPKQDIDMLLPCSRVKISGVDRVKIVLPSLGGFLMSLRKIASYALLFAVLALHWTAILTVLVLGYLVKSTLSYFQTKNRYQLNLNRNLYFQKLDTGAGVGFHLAAQASSQRQVESILAYYAIATHGQPISDRKLRRKCERIVRESINVEIDFQVDRAVKLLVELGLITPTEAGWQVA</sequence>
<evidence type="ECO:0008006" key="4">
    <source>
        <dbReference type="Google" id="ProtNLM"/>
    </source>
</evidence>
<keyword evidence="1" id="KW-0812">Transmembrane</keyword>
<protein>
    <recommendedName>
        <fullName evidence="4">DUF3754 domain-containing protein</fullName>
    </recommendedName>
</protein>
<name>A0A5B1CGA0_9BACT</name>
<dbReference type="Proteomes" id="UP000322699">
    <property type="component" value="Unassembled WGS sequence"/>
</dbReference>
<keyword evidence="3" id="KW-1185">Reference proteome</keyword>
<comment type="caution">
    <text evidence="2">The sequence shown here is derived from an EMBL/GenBank/DDBJ whole genome shotgun (WGS) entry which is preliminary data.</text>
</comment>
<keyword evidence="1" id="KW-1133">Transmembrane helix</keyword>